<dbReference type="RefSeq" id="WP_151581439.1">
    <property type="nucleotide sequence ID" value="NZ_WBVM01000002.1"/>
</dbReference>
<dbReference type="Proteomes" id="UP000449906">
    <property type="component" value="Unassembled WGS sequence"/>
</dbReference>
<name>A0A7J5DV82_NOCSI</name>
<evidence type="ECO:0000313" key="1">
    <source>
        <dbReference type="EMBL" id="KAB2809234.1"/>
    </source>
</evidence>
<dbReference type="EMBL" id="WBVM01000002">
    <property type="protein sequence ID" value="KAB2809234.1"/>
    <property type="molecule type" value="Genomic_DNA"/>
</dbReference>
<dbReference type="AlphaFoldDB" id="A0A7J5DV82"/>
<gene>
    <name evidence="1" type="ORF">F9L07_19530</name>
</gene>
<reference evidence="1 2" key="1">
    <citation type="submission" date="2019-09" db="EMBL/GenBank/DDBJ databases">
        <title>Pimelobacter sp. isolated from Paulinella.</title>
        <authorList>
            <person name="Jeong S.E."/>
        </authorList>
    </citation>
    <scope>NUCLEOTIDE SEQUENCE [LARGE SCALE GENOMIC DNA]</scope>
    <source>
        <strain evidence="1 2">Pch-N</strain>
    </source>
</reference>
<protein>
    <submittedName>
        <fullName evidence="1">Uncharacterized protein</fullName>
    </submittedName>
</protein>
<proteinExistence type="predicted"/>
<comment type="caution">
    <text evidence="1">The sequence shown here is derived from an EMBL/GenBank/DDBJ whole genome shotgun (WGS) entry which is preliminary data.</text>
</comment>
<organism evidence="1 2">
    <name type="scientific">Nocardioides simplex</name>
    <name type="common">Arthrobacter simplex</name>
    <dbReference type="NCBI Taxonomy" id="2045"/>
    <lineage>
        <taxon>Bacteria</taxon>
        <taxon>Bacillati</taxon>
        <taxon>Actinomycetota</taxon>
        <taxon>Actinomycetes</taxon>
        <taxon>Propionibacteriales</taxon>
        <taxon>Nocardioidaceae</taxon>
        <taxon>Pimelobacter</taxon>
    </lineage>
</organism>
<sequence>MTGREWQPGDVMVATWATIYGEPVVHFMVDGCNNSDHHDEPHWHDVRGGWSSSLTLAADVRPLVVIDPEDREQVERLLCLFHQADQTTPAGMDRMQAALREFVTPTPPKPNEPTDMWSVVVDRAGDQWVRALGPDFTDGWVRAGDLPSNGKWTDYRQIDAVAVVRSGVQDGEPS</sequence>
<evidence type="ECO:0000313" key="2">
    <source>
        <dbReference type="Proteomes" id="UP000449906"/>
    </source>
</evidence>
<accession>A0A7J5DV82</accession>